<sequence length="336" mass="34784">MPARTPARPHARHRPRPVVAALAVPCLLGAAAGCGESPSGAPAAADGPPALSRAQAERVLASYTAAADRAGQKLDRRALTAIETDPQLSMDAAMFKKYRATRQRPPKLSFAKTTFFIPRIQGHPRWFAVGAGGGGGAGSRPHAMLFTQEKAGGPWLLAADPAPGDGALGRVKLDDQGFAEPVAPEADGLAVAPARLPRAHATLMTDGPDASGAAAFADGPTTGRAYQALQQVTKSLAGQGVELSSTFAPAPYRVYALRTKDGGALVWYAMKQYEAYSAAKRGSLAVSGDLVGLAPARSVRTRLKTMVLTQYLAVVPPDGRAMVAGVYRKAVAAKGA</sequence>
<name>A0ABW3EPG8_9ACTN</name>
<comment type="caution">
    <text evidence="2">The sequence shown here is derived from an EMBL/GenBank/DDBJ whole genome shotgun (WGS) entry which is preliminary data.</text>
</comment>
<dbReference type="Pfam" id="PF26366">
    <property type="entry name" value="DUF8094"/>
    <property type="match status" value="1"/>
</dbReference>
<evidence type="ECO:0000259" key="1">
    <source>
        <dbReference type="Pfam" id="PF26366"/>
    </source>
</evidence>
<evidence type="ECO:0000313" key="2">
    <source>
        <dbReference type="EMBL" id="MFD0901455.1"/>
    </source>
</evidence>
<dbReference type="EMBL" id="JBHTJA010000021">
    <property type="protein sequence ID" value="MFD0901455.1"/>
    <property type="molecule type" value="Genomic_DNA"/>
</dbReference>
<evidence type="ECO:0000313" key="3">
    <source>
        <dbReference type="Proteomes" id="UP001596972"/>
    </source>
</evidence>
<organism evidence="2 3">
    <name type="scientific">Actinomadura sediminis</name>
    <dbReference type="NCBI Taxonomy" id="1038904"/>
    <lineage>
        <taxon>Bacteria</taxon>
        <taxon>Bacillati</taxon>
        <taxon>Actinomycetota</taxon>
        <taxon>Actinomycetes</taxon>
        <taxon>Streptosporangiales</taxon>
        <taxon>Thermomonosporaceae</taxon>
        <taxon>Actinomadura</taxon>
    </lineage>
</organism>
<dbReference type="Proteomes" id="UP001596972">
    <property type="component" value="Unassembled WGS sequence"/>
</dbReference>
<proteinExistence type="predicted"/>
<reference evidence="3" key="1">
    <citation type="journal article" date="2019" name="Int. J. Syst. Evol. Microbiol.">
        <title>The Global Catalogue of Microorganisms (GCM) 10K type strain sequencing project: providing services to taxonomists for standard genome sequencing and annotation.</title>
        <authorList>
            <consortium name="The Broad Institute Genomics Platform"/>
            <consortium name="The Broad Institute Genome Sequencing Center for Infectious Disease"/>
            <person name="Wu L."/>
            <person name="Ma J."/>
        </authorList>
    </citation>
    <scope>NUCLEOTIDE SEQUENCE [LARGE SCALE GENOMIC DNA]</scope>
    <source>
        <strain evidence="3">JCM 31202</strain>
    </source>
</reference>
<accession>A0ABW3EPG8</accession>
<protein>
    <recommendedName>
        <fullName evidence="1">DUF8094 domain-containing protein</fullName>
    </recommendedName>
</protein>
<feature type="domain" description="DUF8094" evidence="1">
    <location>
        <begin position="49"/>
        <end position="335"/>
    </location>
</feature>
<dbReference type="PROSITE" id="PS51257">
    <property type="entry name" value="PROKAR_LIPOPROTEIN"/>
    <property type="match status" value="1"/>
</dbReference>
<dbReference type="RefSeq" id="WP_378298672.1">
    <property type="nucleotide sequence ID" value="NZ_JBHTJA010000021.1"/>
</dbReference>
<keyword evidence="3" id="KW-1185">Reference proteome</keyword>
<gene>
    <name evidence="2" type="ORF">ACFQ11_13725</name>
</gene>
<dbReference type="InterPro" id="IPR058407">
    <property type="entry name" value="DUF8094"/>
</dbReference>